<sequence>MDAVTYLDMTFTAEKGQGRYWLLTHKGNPVPAAALSRLDLRMLERHSIPRILPLDVEEMNAEARLRYRLPVGQPLQSRFQAGDADAKLLIEALLTIVTTLADSRVYLLDERKYALHPSLILIGEGPRDIQMVYLPLRHLEQKPSLRHELYQLTLQLIEWGHISLEECSVMVECLKSSLFELEDFKQLLIALQFSPAGQTGTSQQAAAEESYPADTPWHSPPRPSATEELRLQTELQDDGDTLRFEPAQWRLSSAAALRLALVLMVVAWGAAAVFPSPVVMGSAGIVTLAGIILYLWSKRKEKEELLTEPDEEPDSWMPQPAQPFPREQTLDYKEPESAAARSFQWTEERNRLYRENPALTVLLEESEESGPAVPPTELLLPETELLAPQAVLELLENEAVASSLLVSRTRFSFGRSPGEADCVLNASGISRIHGEIRREGELWVLCDLGSKNGTKLNGESLAPHETYPLKNGDRITAAQTHLIFRIR</sequence>
<proteinExistence type="predicted"/>
<accession>A0ACC7NR36</accession>
<gene>
    <name evidence="1" type="ORF">ACI1P1_00285</name>
</gene>
<evidence type="ECO:0000313" key="2">
    <source>
        <dbReference type="Proteomes" id="UP001631969"/>
    </source>
</evidence>
<dbReference type="Proteomes" id="UP001631969">
    <property type="component" value="Unassembled WGS sequence"/>
</dbReference>
<comment type="caution">
    <text evidence="1">The sequence shown here is derived from an EMBL/GenBank/DDBJ whole genome shotgun (WGS) entry which is preliminary data.</text>
</comment>
<keyword evidence="2" id="KW-1185">Reference proteome</keyword>
<evidence type="ECO:0000313" key="1">
    <source>
        <dbReference type="EMBL" id="MFM9326722.1"/>
    </source>
</evidence>
<organism evidence="1 2">
    <name type="scientific">Paenibacillus mesotrionivorans</name>
    <dbReference type="NCBI Taxonomy" id="3160968"/>
    <lineage>
        <taxon>Bacteria</taxon>
        <taxon>Bacillati</taxon>
        <taxon>Bacillota</taxon>
        <taxon>Bacilli</taxon>
        <taxon>Bacillales</taxon>
        <taxon>Paenibacillaceae</taxon>
        <taxon>Paenibacillus</taxon>
    </lineage>
</organism>
<protein>
    <submittedName>
        <fullName evidence="1">FHA domain-containing protein</fullName>
    </submittedName>
</protein>
<name>A0ACC7NR36_9BACL</name>
<dbReference type="EMBL" id="JBJURJ010000001">
    <property type="protein sequence ID" value="MFM9326722.1"/>
    <property type="molecule type" value="Genomic_DNA"/>
</dbReference>
<reference evidence="1" key="1">
    <citation type="submission" date="2024-12" db="EMBL/GenBank/DDBJ databases">
        <authorList>
            <person name="Wu N."/>
        </authorList>
    </citation>
    <scope>NUCLEOTIDE SEQUENCE</scope>
    <source>
        <strain evidence="1">P15</strain>
    </source>
</reference>